<evidence type="ECO:0000313" key="8">
    <source>
        <dbReference type="EMBL" id="SUB77134.1"/>
    </source>
</evidence>
<dbReference type="InterPro" id="IPR007221">
    <property type="entry name" value="MreC"/>
</dbReference>
<protein>
    <recommendedName>
        <fullName evidence="2">Cell shape-determining protein MreC</fullName>
    </recommendedName>
    <alternativeName>
        <fullName evidence="4">Cell shape protein MreC</fullName>
    </alternativeName>
</protein>
<feature type="domain" description="Rod shape-determining protein MreC beta-barrel core" evidence="7">
    <location>
        <begin position="145"/>
        <end position="287"/>
    </location>
</feature>
<accession>A0A379DGQ6</accession>
<name>A0A379DGQ6_9PORP</name>
<evidence type="ECO:0000256" key="6">
    <source>
        <dbReference type="SAM" id="Phobius"/>
    </source>
</evidence>
<reference evidence="8 9" key="1">
    <citation type="submission" date="2018-06" db="EMBL/GenBank/DDBJ databases">
        <authorList>
            <consortium name="Pathogen Informatics"/>
            <person name="Doyle S."/>
        </authorList>
    </citation>
    <scope>NUCLEOTIDE SEQUENCE [LARGE SCALE GENOMIC DNA]</scope>
    <source>
        <strain evidence="8 9">NCTC13100</strain>
    </source>
</reference>
<dbReference type="InterPro" id="IPR042177">
    <property type="entry name" value="Cell/Rod_1"/>
</dbReference>
<dbReference type="Gene3D" id="2.40.10.340">
    <property type="entry name" value="Rod shape-determining protein MreC, domain 1"/>
    <property type="match status" value="1"/>
</dbReference>
<dbReference type="NCBIfam" id="NF010532">
    <property type="entry name" value="PRK13922.9-3"/>
    <property type="match status" value="1"/>
</dbReference>
<evidence type="ECO:0000256" key="2">
    <source>
        <dbReference type="ARBA" id="ARBA00013855"/>
    </source>
</evidence>
<dbReference type="Gene3D" id="2.40.10.350">
    <property type="entry name" value="Rod shape-determining protein MreC, domain 2"/>
    <property type="match status" value="1"/>
</dbReference>
<dbReference type="Pfam" id="PF04085">
    <property type="entry name" value="MreC"/>
    <property type="match status" value="1"/>
</dbReference>
<dbReference type="GO" id="GO:0008360">
    <property type="term" value="P:regulation of cell shape"/>
    <property type="evidence" value="ECO:0007669"/>
    <property type="project" value="UniProtKB-KW"/>
</dbReference>
<evidence type="ECO:0000313" key="9">
    <source>
        <dbReference type="Proteomes" id="UP000254263"/>
    </source>
</evidence>
<dbReference type="InterPro" id="IPR055342">
    <property type="entry name" value="MreC_beta-barrel_core"/>
</dbReference>
<evidence type="ECO:0000256" key="4">
    <source>
        <dbReference type="ARBA" id="ARBA00032089"/>
    </source>
</evidence>
<comment type="similarity">
    <text evidence="1">Belongs to the MreC family.</text>
</comment>
<dbReference type="EMBL" id="UGTI01000001">
    <property type="protein sequence ID" value="SUB77134.1"/>
    <property type="molecule type" value="Genomic_DNA"/>
</dbReference>
<feature type="transmembrane region" description="Helical" evidence="6">
    <location>
        <begin position="29"/>
        <end position="45"/>
    </location>
</feature>
<dbReference type="PANTHER" id="PTHR34138">
    <property type="entry name" value="CELL SHAPE-DETERMINING PROTEIN MREC"/>
    <property type="match status" value="1"/>
</dbReference>
<keyword evidence="6" id="KW-1133">Transmembrane helix</keyword>
<dbReference type="Proteomes" id="UP000254263">
    <property type="component" value="Unassembled WGS sequence"/>
</dbReference>
<sequence length="310" mass="35282">MRFFANINACSCSLETVHKLLEFIRTHKHWLLFILLEVIALLMLFNNRMYHRSLGLLTGNYIVGHMSETMTEWKSYLNLRKENDELLEENARLERQYLVLKRYMDDKQADSIVPNVYISDSLEMLAPYEFLTARIVSINNRMHANVHYIINKGKADGIKADMPVMSKKGVVGIVTNVSEHYSVVIPIINPGLKLSCNILGQEISGTLTRVTRSSNMLALTELPLHARIKNGDTIVTSGYSFIFPQNLMVGVVQTDSLPNHDSQRQTFSSYPVKTATDFNRLTYVYVILNEGQEEAKELKNISPGHAKEVD</sequence>
<evidence type="ECO:0000259" key="7">
    <source>
        <dbReference type="Pfam" id="PF04085"/>
    </source>
</evidence>
<dbReference type="PANTHER" id="PTHR34138:SF1">
    <property type="entry name" value="CELL SHAPE-DETERMINING PROTEIN MREC"/>
    <property type="match status" value="1"/>
</dbReference>
<organism evidence="8 9">
    <name type="scientific">Porphyromonas macacae</name>
    <dbReference type="NCBI Taxonomy" id="28115"/>
    <lineage>
        <taxon>Bacteria</taxon>
        <taxon>Pseudomonadati</taxon>
        <taxon>Bacteroidota</taxon>
        <taxon>Bacteroidia</taxon>
        <taxon>Bacteroidales</taxon>
        <taxon>Porphyromonadaceae</taxon>
        <taxon>Porphyromonas</taxon>
    </lineage>
</organism>
<keyword evidence="3" id="KW-0133">Cell shape</keyword>
<dbReference type="GO" id="GO:0005886">
    <property type="term" value="C:plasma membrane"/>
    <property type="evidence" value="ECO:0007669"/>
    <property type="project" value="TreeGrafter"/>
</dbReference>
<proteinExistence type="inferred from homology"/>
<evidence type="ECO:0000256" key="5">
    <source>
        <dbReference type="SAM" id="Coils"/>
    </source>
</evidence>
<feature type="coiled-coil region" evidence="5">
    <location>
        <begin position="76"/>
        <end position="103"/>
    </location>
</feature>
<dbReference type="AlphaFoldDB" id="A0A379DGQ6"/>
<gene>
    <name evidence="8" type="ORF">NCTC13100_00249</name>
</gene>
<keyword evidence="6" id="KW-0812">Transmembrane</keyword>
<dbReference type="InterPro" id="IPR042175">
    <property type="entry name" value="Cell/Rod_MreC_2"/>
</dbReference>
<keyword evidence="6" id="KW-0472">Membrane</keyword>
<keyword evidence="5" id="KW-0175">Coiled coil</keyword>
<evidence type="ECO:0000256" key="3">
    <source>
        <dbReference type="ARBA" id="ARBA00022960"/>
    </source>
</evidence>
<evidence type="ECO:0000256" key="1">
    <source>
        <dbReference type="ARBA" id="ARBA00009369"/>
    </source>
</evidence>